<accession>W7X8L9</accession>
<dbReference type="EMBL" id="GG662650">
    <property type="protein sequence ID" value="EWS73697.1"/>
    <property type="molecule type" value="Genomic_DNA"/>
</dbReference>
<reference evidence="2" key="1">
    <citation type="journal article" date="2006" name="PLoS Biol.">
        <title>Macronuclear genome sequence of the ciliate Tetrahymena thermophila, a model eukaryote.</title>
        <authorList>
            <person name="Eisen J.A."/>
            <person name="Coyne R.S."/>
            <person name="Wu M."/>
            <person name="Wu D."/>
            <person name="Thiagarajan M."/>
            <person name="Wortman J.R."/>
            <person name="Badger J.H."/>
            <person name="Ren Q."/>
            <person name="Amedeo P."/>
            <person name="Jones K.M."/>
            <person name="Tallon L.J."/>
            <person name="Delcher A.L."/>
            <person name="Salzberg S.L."/>
            <person name="Silva J.C."/>
            <person name="Haas B.J."/>
            <person name="Majoros W.H."/>
            <person name="Farzad M."/>
            <person name="Carlton J.M."/>
            <person name="Smith R.K. Jr."/>
            <person name="Garg J."/>
            <person name="Pearlman R.E."/>
            <person name="Karrer K.M."/>
            <person name="Sun L."/>
            <person name="Manning G."/>
            <person name="Elde N.C."/>
            <person name="Turkewitz A.P."/>
            <person name="Asai D.J."/>
            <person name="Wilkes D.E."/>
            <person name="Wang Y."/>
            <person name="Cai H."/>
            <person name="Collins K."/>
            <person name="Stewart B.A."/>
            <person name="Lee S.R."/>
            <person name="Wilamowska K."/>
            <person name="Weinberg Z."/>
            <person name="Ruzzo W.L."/>
            <person name="Wloga D."/>
            <person name="Gaertig J."/>
            <person name="Frankel J."/>
            <person name="Tsao C.-C."/>
            <person name="Gorovsky M.A."/>
            <person name="Keeling P.J."/>
            <person name="Waller R.F."/>
            <person name="Patron N.J."/>
            <person name="Cherry J.M."/>
            <person name="Stover N.A."/>
            <person name="Krieger C.J."/>
            <person name="del Toro C."/>
            <person name="Ryder H.F."/>
            <person name="Williamson S.C."/>
            <person name="Barbeau R.A."/>
            <person name="Hamilton E.P."/>
            <person name="Orias E."/>
        </authorList>
    </citation>
    <scope>NUCLEOTIDE SEQUENCE [LARGE SCALE GENOMIC DNA]</scope>
    <source>
        <strain evidence="2">SB210</strain>
    </source>
</reference>
<dbReference type="SUPFAM" id="SSF52047">
    <property type="entry name" value="RNI-like"/>
    <property type="match status" value="1"/>
</dbReference>
<dbReference type="Proteomes" id="UP000009168">
    <property type="component" value="Unassembled WGS sequence"/>
</dbReference>
<dbReference type="KEGG" id="tet:TTHERM_000461832"/>
<name>W7X8L9_TETTS</name>
<evidence type="ECO:0000313" key="1">
    <source>
        <dbReference type="EMBL" id="EWS73697.1"/>
    </source>
</evidence>
<sequence length="438" mass="52112">MNQTKKQMQLVVKEKQNSLLQKDQWLQEEQIEIIINRLTTSQIYRDIEFFEIKKNFISFSVFNEQFQKQNLVVFEKGSKQVDNTNIPHCYFQEEITIDISIKEFDKDQYQKTQKVYSLKDLEKIQDNQDFQFVKIIKQQVELDKLKNDHLPLCTNLIKFSLSITFQQIKEEDEQNFLLHIAESLKNCYHLKYIDLQLLQGFNKYQIEQFVNITTQFENITKYVLSLSQNQLDLNSLENIGNSFRNFKKLNNFQTHIWSDHLNHEGVSRFYSQISNIKSMKKLTIDLQENNIQSQGAINLGKCLENLQGLTKLKIDLWDNQIEQDGIIYLVNQICKISSLRHLTFLIWNNIITYEEIAKALENLSCSSSIYRLDLVIQQDSLQPSNISQIVRTLRNFSKIYWFQIDLFSYQLNDEIKLLQAIKKNKRLVYFKQLDGLKY</sequence>
<dbReference type="GeneID" id="24439097"/>
<dbReference type="Gene3D" id="3.80.10.10">
    <property type="entry name" value="Ribonuclease Inhibitor"/>
    <property type="match status" value="1"/>
</dbReference>
<dbReference type="OrthoDB" id="306606at2759"/>
<evidence type="ECO:0008006" key="3">
    <source>
        <dbReference type="Google" id="ProtNLM"/>
    </source>
</evidence>
<dbReference type="InterPro" id="IPR032675">
    <property type="entry name" value="LRR_dom_sf"/>
</dbReference>
<proteinExistence type="predicted"/>
<keyword evidence="2" id="KW-1185">Reference proteome</keyword>
<evidence type="ECO:0000313" key="2">
    <source>
        <dbReference type="Proteomes" id="UP000009168"/>
    </source>
</evidence>
<dbReference type="InParanoid" id="W7X8L9"/>
<dbReference type="RefSeq" id="XP_012653735.1">
    <property type="nucleotide sequence ID" value="XM_012798281.1"/>
</dbReference>
<gene>
    <name evidence="1" type="ORF">TTHERM_000461832</name>
</gene>
<organism evidence="1 2">
    <name type="scientific">Tetrahymena thermophila (strain SB210)</name>
    <dbReference type="NCBI Taxonomy" id="312017"/>
    <lineage>
        <taxon>Eukaryota</taxon>
        <taxon>Sar</taxon>
        <taxon>Alveolata</taxon>
        <taxon>Ciliophora</taxon>
        <taxon>Intramacronucleata</taxon>
        <taxon>Oligohymenophorea</taxon>
        <taxon>Hymenostomatida</taxon>
        <taxon>Tetrahymenina</taxon>
        <taxon>Tetrahymenidae</taxon>
        <taxon>Tetrahymena</taxon>
    </lineage>
</organism>
<protein>
    <recommendedName>
        <fullName evidence="3">Kinase domain protein</fullName>
    </recommendedName>
</protein>
<dbReference type="AlphaFoldDB" id="W7X8L9"/>